<dbReference type="AlphaFoldDB" id="A0A482X4Q8"/>
<proteinExistence type="predicted"/>
<sequence>MLGGEVLSSSQVPNLELQWLAVILINVTRGDDQWWRPCMGIHISKKWFATSADCFIGMHKNDESEYEEALKLKHRGANVASGFHREGLFVTNLKYEMYDYKIIPEYGNKPNYFFMGRLLMIRTIRNPYHISNAELSARKFDVGEMRDKDCYLIGYNDEDDSKSFPTFPSAPLRLLKIDNWNDCSAKHPPKYDTSQNFDFCTEAAGSLGLCAHDVGSPIVCDNIVQGLLYRVESGECPETSRGYHVNRYGEPIFSSNFPNLQKKTSATPSTQSAGFLDISKYFSELHKLLSYEGDYKSLEDPFSLRRRDWEGSYKHAPTDVQWTYHVRAWQIWYTERFSKFETSTLIFFEYPVTMEIDENGWPVHMQITTEKQLMEIRDEGATGKERLVEEESQVNLGPLYDDDVDDQGAIMKCEYNHAHAIYSGEEVWRIVILNIFLIVYYQ</sequence>
<dbReference type="Gene3D" id="2.40.10.10">
    <property type="entry name" value="Trypsin-like serine proteases"/>
    <property type="match status" value="1"/>
</dbReference>
<evidence type="ECO:0000313" key="1">
    <source>
        <dbReference type="EMBL" id="RZF40261.1"/>
    </source>
</evidence>
<evidence type="ECO:0000313" key="2">
    <source>
        <dbReference type="Proteomes" id="UP000291343"/>
    </source>
</evidence>
<reference evidence="1 2" key="1">
    <citation type="journal article" date="2017" name="Gigascience">
        <title>Genome sequence of the small brown planthopper, Laodelphax striatellus.</title>
        <authorList>
            <person name="Zhu J."/>
            <person name="Jiang F."/>
            <person name="Wang X."/>
            <person name="Yang P."/>
            <person name="Bao Y."/>
            <person name="Zhao W."/>
            <person name="Wang W."/>
            <person name="Lu H."/>
            <person name="Wang Q."/>
            <person name="Cui N."/>
            <person name="Li J."/>
            <person name="Chen X."/>
            <person name="Luo L."/>
            <person name="Yu J."/>
            <person name="Kang L."/>
            <person name="Cui F."/>
        </authorList>
    </citation>
    <scope>NUCLEOTIDE SEQUENCE [LARGE SCALE GENOMIC DNA]</scope>
    <source>
        <strain evidence="1">Lst14</strain>
    </source>
</reference>
<dbReference type="SUPFAM" id="SSF50494">
    <property type="entry name" value="Trypsin-like serine proteases"/>
    <property type="match status" value="1"/>
</dbReference>
<keyword evidence="2" id="KW-1185">Reference proteome</keyword>
<protein>
    <recommendedName>
        <fullName evidence="3">Peptidase S1 domain-containing protein</fullName>
    </recommendedName>
</protein>
<accession>A0A482X4Q8</accession>
<comment type="caution">
    <text evidence="1">The sequence shown here is derived from an EMBL/GenBank/DDBJ whole genome shotgun (WGS) entry which is preliminary data.</text>
</comment>
<dbReference type="InParanoid" id="A0A482X4Q8"/>
<dbReference type="InterPro" id="IPR043504">
    <property type="entry name" value="Peptidase_S1_PA_chymotrypsin"/>
</dbReference>
<gene>
    <name evidence="1" type="ORF">LSTR_LSTR007461</name>
</gene>
<organism evidence="1 2">
    <name type="scientific">Laodelphax striatellus</name>
    <name type="common">Small brown planthopper</name>
    <name type="synonym">Delphax striatella</name>
    <dbReference type="NCBI Taxonomy" id="195883"/>
    <lineage>
        <taxon>Eukaryota</taxon>
        <taxon>Metazoa</taxon>
        <taxon>Ecdysozoa</taxon>
        <taxon>Arthropoda</taxon>
        <taxon>Hexapoda</taxon>
        <taxon>Insecta</taxon>
        <taxon>Pterygota</taxon>
        <taxon>Neoptera</taxon>
        <taxon>Paraneoptera</taxon>
        <taxon>Hemiptera</taxon>
        <taxon>Auchenorrhyncha</taxon>
        <taxon>Fulgoroidea</taxon>
        <taxon>Delphacidae</taxon>
        <taxon>Criomorphinae</taxon>
        <taxon>Laodelphax</taxon>
    </lineage>
</organism>
<dbReference type="Proteomes" id="UP000291343">
    <property type="component" value="Unassembled WGS sequence"/>
</dbReference>
<dbReference type="OrthoDB" id="10524318at2759"/>
<dbReference type="EMBL" id="QKKF02018737">
    <property type="protein sequence ID" value="RZF40261.1"/>
    <property type="molecule type" value="Genomic_DNA"/>
</dbReference>
<evidence type="ECO:0008006" key="3">
    <source>
        <dbReference type="Google" id="ProtNLM"/>
    </source>
</evidence>
<dbReference type="InterPro" id="IPR009003">
    <property type="entry name" value="Peptidase_S1_PA"/>
</dbReference>
<name>A0A482X4Q8_LAOST</name>